<evidence type="ECO:0000313" key="3">
    <source>
        <dbReference type="Proteomes" id="UP000218287"/>
    </source>
</evidence>
<accession>A0A1Z4GKD9</accession>
<sequence>MNSIHQDASQINLTADVLVIGGGPAGTWAAWSAASNGAKVVLVDKGYCGTSGAAAASGNGVWYIPPEPEQREAAMASREAMGGFLADRQWMTVERSTTQLTDIAINFDKDVAVGGVYEQYLIHYYFFCHIPNPISFDIHP</sequence>
<name>A0A1Z4GKD9_9CYAN</name>
<dbReference type="Gene3D" id="3.50.50.60">
    <property type="entry name" value="FAD/NAD(P)-binding domain"/>
    <property type="match status" value="1"/>
</dbReference>
<evidence type="ECO:0000313" key="2">
    <source>
        <dbReference type="EMBL" id="BAY17838.1"/>
    </source>
</evidence>
<dbReference type="AlphaFoldDB" id="A0A1Z4GKD9"/>
<dbReference type="Proteomes" id="UP000218287">
    <property type="component" value="Chromosome"/>
</dbReference>
<proteinExistence type="predicted"/>
<dbReference type="SUPFAM" id="SSF51905">
    <property type="entry name" value="FAD/NAD(P)-binding domain"/>
    <property type="match status" value="1"/>
</dbReference>
<dbReference type="EMBL" id="AP018174">
    <property type="protein sequence ID" value="BAY17838.1"/>
    <property type="molecule type" value="Genomic_DNA"/>
</dbReference>
<evidence type="ECO:0000259" key="1">
    <source>
        <dbReference type="Pfam" id="PF01266"/>
    </source>
</evidence>
<dbReference type="InterPro" id="IPR036188">
    <property type="entry name" value="FAD/NAD-bd_sf"/>
</dbReference>
<gene>
    <name evidence="2" type="ORF">NIES21_36800</name>
</gene>
<protein>
    <submittedName>
        <fullName evidence="2">Glucose-inhibited division protein A</fullName>
    </submittedName>
</protein>
<organism evidence="2 3">
    <name type="scientific">Anabaenopsis circularis NIES-21</name>
    <dbReference type="NCBI Taxonomy" id="1085406"/>
    <lineage>
        <taxon>Bacteria</taxon>
        <taxon>Bacillati</taxon>
        <taxon>Cyanobacteriota</taxon>
        <taxon>Cyanophyceae</taxon>
        <taxon>Nostocales</taxon>
        <taxon>Nodulariaceae</taxon>
        <taxon>Anabaenopsis</taxon>
    </lineage>
</organism>
<feature type="domain" description="FAD dependent oxidoreductase" evidence="1">
    <location>
        <begin position="16"/>
        <end position="80"/>
    </location>
</feature>
<keyword evidence="3" id="KW-1185">Reference proteome</keyword>
<dbReference type="InterPro" id="IPR006076">
    <property type="entry name" value="FAD-dep_OxRdtase"/>
</dbReference>
<reference evidence="2 3" key="1">
    <citation type="submission" date="2017-06" db="EMBL/GenBank/DDBJ databases">
        <title>Genome sequencing of cyanobaciteial culture collection at National Institute for Environmental Studies (NIES).</title>
        <authorList>
            <person name="Hirose Y."/>
            <person name="Shimura Y."/>
            <person name="Fujisawa T."/>
            <person name="Nakamura Y."/>
            <person name="Kawachi M."/>
        </authorList>
    </citation>
    <scope>NUCLEOTIDE SEQUENCE [LARGE SCALE GENOMIC DNA]</scope>
    <source>
        <strain evidence="2 3">NIES-21</strain>
    </source>
</reference>
<dbReference type="Pfam" id="PF01266">
    <property type="entry name" value="DAO"/>
    <property type="match status" value="1"/>
</dbReference>